<organism evidence="2 3">
    <name type="scientific">Candidatus Hakubella thermalkaliphila</name>
    <dbReference type="NCBI Taxonomy" id="2754717"/>
    <lineage>
        <taxon>Bacteria</taxon>
        <taxon>Bacillati</taxon>
        <taxon>Actinomycetota</taxon>
        <taxon>Actinomycetota incertae sedis</taxon>
        <taxon>Candidatus Hakubellales</taxon>
        <taxon>Candidatus Hakubellaceae</taxon>
        <taxon>Candidatus Hakubella</taxon>
    </lineage>
</organism>
<dbReference type="InterPro" id="IPR007159">
    <property type="entry name" value="SpoVT-AbrB_dom"/>
</dbReference>
<sequence>MPIVKVRENFQITLPAAIRKRFKIAVGDYVEAEGT</sequence>
<comment type="caution">
    <text evidence="2">The sequence shown here is derived from an EMBL/GenBank/DDBJ whole genome shotgun (WGS) entry which is preliminary data.</text>
</comment>
<dbReference type="AlphaFoldDB" id="A0A6V8PL74"/>
<accession>A0A6V8PL74</accession>
<evidence type="ECO:0000259" key="1">
    <source>
        <dbReference type="Pfam" id="PF04014"/>
    </source>
</evidence>
<protein>
    <recommendedName>
        <fullName evidence="1">SpoVT-AbrB domain-containing protein</fullName>
    </recommendedName>
</protein>
<dbReference type="EMBL" id="BLSA01000002">
    <property type="protein sequence ID" value="GFP31736.1"/>
    <property type="molecule type" value="Genomic_DNA"/>
</dbReference>
<dbReference type="Gene3D" id="2.10.260.10">
    <property type="match status" value="1"/>
</dbReference>
<name>A0A6V8PL74_9ACTN</name>
<dbReference type="SUPFAM" id="SSF89447">
    <property type="entry name" value="AbrB/MazE/MraZ-like"/>
    <property type="match status" value="1"/>
</dbReference>
<feature type="domain" description="SpoVT-AbrB" evidence="1">
    <location>
        <begin position="3"/>
        <end position="32"/>
    </location>
</feature>
<dbReference type="NCBIfam" id="TIGR01439">
    <property type="entry name" value="lp_hng_hel_AbrB"/>
    <property type="match status" value="1"/>
</dbReference>
<dbReference type="GO" id="GO:0003677">
    <property type="term" value="F:DNA binding"/>
    <property type="evidence" value="ECO:0007669"/>
    <property type="project" value="InterPro"/>
</dbReference>
<feature type="non-terminal residue" evidence="2">
    <location>
        <position position="35"/>
    </location>
</feature>
<gene>
    <name evidence="2" type="ORF">HKBW3S42_00043</name>
</gene>
<dbReference type="Proteomes" id="UP000568877">
    <property type="component" value="Unassembled WGS sequence"/>
</dbReference>
<evidence type="ECO:0000313" key="3">
    <source>
        <dbReference type="Proteomes" id="UP000568877"/>
    </source>
</evidence>
<reference evidence="2 3" key="1">
    <citation type="journal article" date="2020" name="Front. Microbiol.">
        <title>Single-cell genomics of novel Actinobacteria with the Wood-Ljungdahl pathway discovered in a serpentinizing system.</title>
        <authorList>
            <person name="Merino N."/>
            <person name="Kawai M."/>
            <person name="Boyd E.S."/>
            <person name="Colman D.R."/>
            <person name="McGlynn S.E."/>
            <person name="Nealson K.H."/>
            <person name="Kurokawa K."/>
            <person name="Hongoh Y."/>
        </authorList>
    </citation>
    <scope>NUCLEOTIDE SEQUENCE [LARGE SCALE GENOMIC DNA]</scope>
    <source>
        <strain evidence="2 3">S42</strain>
    </source>
</reference>
<dbReference type="InterPro" id="IPR037914">
    <property type="entry name" value="SpoVT-AbrB_sf"/>
</dbReference>
<evidence type="ECO:0000313" key="2">
    <source>
        <dbReference type="EMBL" id="GFP31736.1"/>
    </source>
</evidence>
<proteinExistence type="predicted"/>
<dbReference type="Pfam" id="PF04014">
    <property type="entry name" value="MazE_antitoxin"/>
    <property type="match status" value="1"/>
</dbReference>